<dbReference type="EnsemblPlants" id="AET7Gv20516000.37">
    <property type="protein sequence ID" value="AET7Gv20516000.37"/>
    <property type="gene ID" value="AET7Gv20516000"/>
</dbReference>
<evidence type="ECO:0000313" key="9">
    <source>
        <dbReference type="Proteomes" id="UP000015105"/>
    </source>
</evidence>
<evidence type="ECO:0000256" key="3">
    <source>
        <dbReference type="ARBA" id="ARBA00023242"/>
    </source>
</evidence>
<feature type="region of interest" description="Disordered" evidence="4">
    <location>
        <begin position="1804"/>
        <end position="1827"/>
    </location>
</feature>
<dbReference type="InterPro" id="IPR029295">
    <property type="entry name" value="SnAC"/>
</dbReference>
<dbReference type="SMART" id="SM00490">
    <property type="entry name" value="HELICc"/>
    <property type="match status" value="1"/>
</dbReference>
<dbReference type="Gene3D" id="3.40.50.300">
    <property type="entry name" value="P-loop containing nucleotide triphosphate hydrolases"/>
    <property type="match status" value="1"/>
</dbReference>
<organism evidence="8 9">
    <name type="scientific">Aegilops tauschii subsp. strangulata</name>
    <name type="common">Goatgrass</name>
    <dbReference type="NCBI Taxonomy" id="200361"/>
    <lineage>
        <taxon>Eukaryota</taxon>
        <taxon>Viridiplantae</taxon>
        <taxon>Streptophyta</taxon>
        <taxon>Embryophyta</taxon>
        <taxon>Tracheophyta</taxon>
        <taxon>Spermatophyta</taxon>
        <taxon>Magnoliopsida</taxon>
        <taxon>Liliopsida</taxon>
        <taxon>Poales</taxon>
        <taxon>Poaceae</taxon>
        <taxon>BOP clade</taxon>
        <taxon>Pooideae</taxon>
        <taxon>Triticodae</taxon>
        <taxon>Triticeae</taxon>
        <taxon>Triticinae</taxon>
        <taxon>Aegilops</taxon>
    </lineage>
</organism>
<dbReference type="PROSITE" id="PS51194">
    <property type="entry name" value="HELICASE_CTER"/>
    <property type="match status" value="1"/>
</dbReference>
<dbReference type="SMART" id="SM01314">
    <property type="entry name" value="SnAC"/>
    <property type="match status" value="1"/>
</dbReference>
<dbReference type="Proteomes" id="UP000015105">
    <property type="component" value="Chromosome 7D"/>
</dbReference>
<feature type="region of interest" description="Disordered" evidence="4">
    <location>
        <begin position="1988"/>
        <end position="2020"/>
    </location>
</feature>
<evidence type="ECO:0000259" key="6">
    <source>
        <dbReference type="PROSITE" id="PS51194"/>
    </source>
</evidence>
<dbReference type="InterPro" id="IPR001650">
    <property type="entry name" value="Helicase_C-like"/>
</dbReference>
<dbReference type="Pfam" id="PF00176">
    <property type="entry name" value="SNF2-rel_dom"/>
    <property type="match status" value="2"/>
</dbReference>
<evidence type="ECO:0000256" key="4">
    <source>
        <dbReference type="SAM" id="MobiDB-lite"/>
    </source>
</evidence>
<feature type="region of interest" description="Disordered" evidence="4">
    <location>
        <begin position="1889"/>
        <end position="1931"/>
    </location>
</feature>
<feature type="compositionally biased region" description="Polar residues" evidence="4">
    <location>
        <begin position="155"/>
        <end position="169"/>
    </location>
</feature>
<feature type="compositionally biased region" description="Basic and acidic residues" evidence="4">
    <location>
        <begin position="615"/>
        <end position="625"/>
    </location>
</feature>
<dbReference type="GO" id="GO:0016787">
    <property type="term" value="F:hydrolase activity"/>
    <property type="evidence" value="ECO:0007669"/>
    <property type="project" value="UniProtKB-KW"/>
</dbReference>
<feature type="compositionally biased region" description="Low complexity" evidence="4">
    <location>
        <begin position="1583"/>
        <end position="1595"/>
    </location>
</feature>
<dbReference type="FunFam" id="3.40.50.300:FF:000871">
    <property type="entry name" value="Chromatin structure-remodeling complex protein SYD"/>
    <property type="match status" value="1"/>
</dbReference>
<feature type="region of interest" description="Disordered" evidence="4">
    <location>
        <begin position="102"/>
        <end position="299"/>
    </location>
</feature>
<feature type="compositionally biased region" description="Polar residues" evidence="4">
    <location>
        <begin position="1624"/>
        <end position="1637"/>
    </location>
</feature>
<dbReference type="GO" id="GO:0005524">
    <property type="term" value="F:ATP binding"/>
    <property type="evidence" value="ECO:0007669"/>
    <property type="project" value="InterPro"/>
</dbReference>
<evidence type="ECO:0000256" key="1">
    <source>
        <dbReference type="ARBA" id="ARBA00004123"/>
    </source>
</evidence>
<feature type="compositionally biased region" description="Polar residues" evidence="4">
    <location>
        <begin position="2077"/>
        <end position="2099"/>
    </location>
</feature>
<feature type="region of interest" description="Disordered" evidence="4">
    <location>
        <begin position="2075"/>
        <end position="2138"/>
    </location>
</feature>
<evidence type="ECO:0000259" key="5">
    <source>
        <dbReference type="PROSITE" id="PS51192"/>
    </source>
</evidence>
<evidence type="ECO:0000259" key="7">
    <source>
        <dbReference type="PROSITE" id="PS51204"/>
    </source>
</evidence>
<dbReference type="InterPro" id="IPR014001">
    <property type="entry name" value="Helicase_ATP-bd"/>
</dbReference>
<feature type="domain" description="HSA" evidence="7">
    <location>
        <begin position="803"/>
        <end position="877"/>
    </location>
</feature>
<feature type="region of interest" description="Disordered" evidence="4">
    <location>
        <begin position="1950"/>
        <end position="1975"/>
    </location>
</feature>
<feature type="region of interest" description="Disordered" evidence="4">
    <location>
        <begin position="2462"/>
        <end position="2485"/>
    </location>
</feature>
<sequence length="2500" mass="271966">MASSQHVEVEAAKLLQKLILESKDEPAKLATKLYVICQHMKLSGKEQSLPYQVISRAMETVVSQHGIDMDALRSSRVPFAGGPQAVDSSGVMSKDKEIIGGQSSMVGSDASQSSGQAALWHLPPGSADMARPGVYIPGRVPAGQNRGDVAGSDIHQGSMSQKSGRSSGVESPASLQMEDTRSMNSHDSLKSDEKTSKKASSSKRKRMDSKAAGDMQSEENSKSDGISSGQNIRKRKQVGKAGAQGQPSRGAEPEQSHILQGATAQVPPLPGGASFFRAHQEGPPASAGRTIDNTKPSNPFAMSQVSNFAEGLASGSIPTELQKSILGGTNMFNTGFGWNQSSQGSAIKNTQGSVANLMRPGVNVEGKINVGSQGAFNPTPTSQMDFPKIPPYMSSSFGGGSQFLDKGKDSASGNIGTELHSAAKVGVNMGIVHGSPMQERQNITRAPQRAESSHISPNTPFKEQQLKQLRAQCLVFLAFRNNMQPRKVHLEIALGGGPTAEGSIAEADSSLKDSEIKKKINIAEHEKSSMEIENIQQAVMQGTGSSSEMRSQEIASPVPSGPQQSYFQGDKRRNAPETYRTDAENLNRNLGFGGQGPSSLGGNRQHPNFEAAVLTKDRLQDEASKESYPPSRLHHMPIDGYSSNLPGKDLTPDTDRNEVEHCTQMGEMSDRSADEGDDDLFEHDDFASTPPKYTMTEKWIIDYQKRKYGENEKKVLEQQSAHKRMSASYQKLKESVSSSEDLTAKTKSVIELKKLQLLSLQRRVRSEFLSDFFKPNTADLERVKAVKKHRHGRRVKQLEKIEQKMKEERQKRIRERQKEFFADIESHRERLEDSFKAKRERLKGFNRYIKEFHKRKERIHREKLDRIQREKINLLKNNDVEGYLRMVQDAKSDRVKQLLRETEKYLQKLGAKLRGDSSMDGRSYVSGKGVTANDVEDESYQPQNYLESNEKYYQLAHSVKEIVNDQPTYLNGGKLREYQMNGLRWLVSLYNNNLNGILADEMGLGKTVQVISLLCYLMETKNDRGPFLVVVPSSVLSGWVSELNFWAPSINKIAYFGPPEERRRLFKPKLSKIQWHYIIIDEGHRIKNASCKLNADLKLYRSSHRLLLTGTPLQNNLEELWALLNFLLPNIFNSSEDFSQWFNKPFESNGDNSADEVESELPGKIERLVRCEASAYQKLLMTRVEDNLGGIGAVKVRSVHNSVMELRNICNHPYLSQLHVEEIEGHLPRHYLPSIVRLCGKLEMLDRLLPKLKATGHRVLLFSTMTRLLDVMEDYLVWKKYQYLRLDGHTSGHERGALIDRFNDPDSPAFIFLLSIRAGGVGVNLQAADTVIIFDTDWNPQVDLQAQARAHRIGQKKEVLVLRLETVRTVEEQVRASAEHKLGVANQSITAGFFDNNTSAEDRREYLESLLRECKKEESAPVLDDDALNNILARSEDEIDIFESIDKQRLDDEMAVWLKVVQDGSVSGLDPSVLPPRLVSDDDLKPFCHAMKIYESSNVKNVKVNVRKKGELGGLDTKHYGRGKRAREVRSYEDQWTEEEFEKLCQAESPDSPQPGGVLKDIDISKESKLEVPAESSIDPKESSIAPVPSVPDSSPAKRRRGRPRRSDVSVSPVMSPAKAVQQEAGTTLGSSAPASTIDSAAPTATIHSTGPDVTTHSAAPVAAIKPDIGTEVKATAFVAAVPTATMKPEIGTEVTDHVVLEGSIAKEVGPAVESGHDPVAASAAPHPPAPATSRGRKTQAVETPRRRGRKPKSLFSSSAGDININPVVAIGSGPASVGSPYPQGDMPASLMSRFQKDLVTGRPVTSLPEGVKGISAPESTTPVAEDKHTGTAISSDNANLLMPKIIHNENVGFVQASSEQVFSASVPTLTAVSGGILKASHILLADKPAEKQSASRRRRKKAPGGEDTGVSTRQRAAMKKSDGIPGTNDNVGADMSTAEKLGAVNVKDGSSLQDTPKELPNINSPPYDKSGYDSQPRTPIAVPISEAALPSGSGNAHVAYSDITPRIPTNPDGQDKPVNLHIGAPLAAASQPQVPCKTGNDHVAVCSVVTTTHSETVTEKPLLNPVSELANVQVEPPSSSLNSGKNISTVPSEVNSVAPSKASGRRRKGPASEPRTRSKAATAACERRARLAGPKQTGDARKLEILASPSTAVCVSSVEQQETALAEPPTASVCEPQKNAESHVRGGMSTPMGILDAPKQIATQSITACTEETNSSLSTQTPALPICRESNLSMGDKQGVGVYTIHGQTKMVLAAELASANDEHKLHELPDCQTPFDASVKDIKDTLAPTEADVSDLQSEAAAIDVTSPKQDTMVVEALHTNSGGSASHLPAALQSTDSNQHAERKGSSENSGSKFFASGKKTEEMEGTLDKNTDNNLIQANADIALGRHSPSEDKREDSCAHVVDGVHNVPSTHSDRGGSMVEVDASRDDATSICEVCKDPESNVSGELSMPVGLAELELELPNQSKSSSQSSAVNADETKLVRDGQGAHAHLHLFRF</sequence>
<feature type="region of interest" description="Disordered" evidence="4">
    <location>
        <begin position="540"/>
        <end position="656"/>
    </location>
</feature>
<dbReference type="InterPro" id="IPR014012">
    <property type="entry name" value="HSA_dom"/>
</dbReference>
<keyword evidence="2" id="KW-0378">Hydrolase</keyword>
<name>A0A453RA89_AEGTS</name>
<reference evidence="8" key="5">
    <citation type="journal article" date="2021" name="G3 (Bethesda)">
        <title>Aegilops tauschii genome assembly Aet v5.0 features greater sequence contiguity and improved annotation.</title>
        <authorList>
            <person name="Wang L."/>
            <person name="Zhu T."/>
            <person name="Rodriguez J.C."/>
            <person name="Deal K.R."/>
            <person name="Dubcovsky J."/>
            <person name="McGuire P.E."/>
            <person name="Lux T."/>
            <person name="Spannagl M."/>
            <person name="Mayer K.F.X."/>
            <person name="Baldrich P."/>
            <person name="Meyers B.C."/>
            <person name="Huo N."/>
            <person name="Gu Y.Q."/>
            <person name="Zhou H."/>
            <person name="Devos K.M."/>
            <person name="Bennetzen J.L."/>
            <person name="Unver T."/>
            <person name="Budak H."/>
            <person name="Gulick P.J."/>
            <person name="Galiba G."/>
            <person name="Kalapos B."/>
            <person name="Nelson D.R."/>
            <person name="Li P."/>
            <person name="You F.M."/>
            <person name="Luo M.C."/>
            <person name="Dvorak J."/>
        </authorList>
    </citation>
    <scope>NUCLEOTIDE SEQUENCE [LARGE SCALE GENOMIC DNA]</scope>
    <source>
        <strain evidence="8">cv. AL8/78</strain>
    </source>
</reference>
<dbReference type="Gene3D" id="3.40.50.10810">
    <property type="entry name" value="Tandem AAA-ATPase domain"/>
    <property type="match status" value="1"/>
</dbReference>
<feature type="compositionally biased region" description="Polar residues" evidence="4">
    <location>
        <begin position="540"/>
        <end position="549"/>
    </location>
</feature>
<dbReference type="InterPro" id="IPR049730">
    <property type="entry name" value="SNF2/RAD54-like_C"/>
</dbReference>
<keyword evidence="3" id="KW-0539">Nucleus</keyword>
<feature type="compositionally biased region" description="Basic and acidic residues" evidence="4">
    <location>
        <begin position="1570"/>
        <end position="1582"/>
    </location>
</feature>
<feature type="domain" description="Helicase C-terminal" evidence="6">
    <location>
        <begin position="1244"/>
        <end position="1390"/>
    </location>
</feature>
<proteinExistence type="predicted"/>
<reference evidence="8" key="3">
    <citation type="journal article" date="2017" name="Nature">
        <title>Genome sequence of the progenitor of the wheat D genome Aegilops tauschii.</title>
        <authorList>
            <person name="Luo M.C."/>
            <person name="Gu Y.Q."/>
            <person name="Puiu D."/>
            <person name="Wang H."/>
            <person name="Twardziok S.O."/>
            <person name="Deal K.R."/>
            <person name="Huo N."/>
            <person name="Zhu T."/>
            <person name="Wang L."/>
            <person name="Wang Y."/>
            <person name="McGuire P.E."/>
            <person name="Liu S."/>
            <person name="Long H."/>
            <person name="Ramasamy R.K."/>
            <person name="Rodriguez J.C."/>
            <person name="Van S.L."/>
            <person name="Yuan L."/>
            <person name="Wang Z."/>
            <person name="Xia Z."/>
            <person name="Xiao L."/>
            <person name="Anderson O.D."/>
            <person name="Ouyang S."/>
            <person name="Liang Y."/>
            <person name="Zimin A.V."/>
            <person name="Pertea G."/>
            <person name="Qi P."/>
            <person name="Bennetzen J.L."/>
            <person name="Dai X."/>
            <person name="Dawson M.W."/>
            <person name="Muller H.G."/>
            <person name="Kugler K."/>
            <person name="Rivarola-Duarte L."/>
            <person name="Spannagl M."/>
            <person name="Mayer K.F.X."/>
            <person name="Lu F.H."/>
            <person name="Bevan M.W."/>
            <person name="Leroy P."/>
            <person name="Li P."/>
            <person name="You F.M."/>
            <person name="Sun Q."/>
            <person name="Liu Z."/>
            <person name="Lyons E."/>
            <person name="Wicker T."/>
            <person name="Salzberg S.L."/>
            <person name="Devos K.M."/>
            <person name="Dvorak J."/>
        </authorList>
    </citation>
    <scope>NUCLEOTIDE SEQUENCE [LARGE SCALE GENOMIC DNA]</scope>
    <source>
        <strain evidence="8">cv. AL8/78</strain>
    </source>
</reference>
<feature type="region of interest" description="Disordered" evidence="4">
    <location>
        <begin position="1714"/>
        <end position="1759"/>
    </location>
</feature>
<keyword evidence="9" id="KW-1185">Reference proteome</keyword>
<dbReference type="Gramene" id="AET7Gv20516000.37">
    <property type="protein sequence ID" value="AET7Gv20516000.37"/>
    <property type="gene ID" value="AET7Gv20516000"/>
</dbReference>
<evidence type="ECO:0008006" key="10">
    <source>
        <dbReference type="Google" id="ProtNLM"/>
    </source>
</evidence>
<reference evidence="9" key="1">
    <citation type="journal article" date="2014" name="Science">
        <title>Ancient hybridizations among the ancestral genomes of bread wheat.</title>
        <authorList>
            <consortium name="International Wheat Genome Sequencing Consortium,"/>
            <person name="Marcussen T."/>
            <person name="Sandve S.R."/>
            <person name="Heier L."/>
            <person name="Spannagl M."/>
            <person name="Pfeifer M."/>
            <person name="Jakobsen K.S."/>
            <person name="Wulff B.B."/>
            <person name="Steuernagel B."/>
            <person name="Mayer K.F."/>
            <person name="Olsen O.A."/>
        </authorList>
    </citation>
    <scope>NUCLEOTIDE SEQUENCE [LARGE SCALE GENOMIC DNA]</scope>
    <source>
        <strain evidence="9">cv. AL8/78</strain>
    </source>
</reference>
<dbReference type="Pfam" id="PF14619">
    <property type="entry name" value="SnAC"/>
    <property type="match status" value="1"/>
</dbReference>
<feature type="region of interest" description="Disordered" evidence="4">
    <location>
        <begin position="1570"/>
        <end position="1637"/>
    </location>
</feature>
<evidence type="ECO:0000256" key="2">
    <source>
        <dbReference type="ARBA" id="ARBA00022801"/>
    </source>
</evidence>
<dbReference type="InterPro" id="IPR027417">
    <property type="entry name" value="P-loop_NTPase"/>
</dbReference>
<dbReference type="GO" id="GO:0005634">
    <property type="term" value="C:nucleus"/>
    <property type="evidence" value="ECO:0007669"/>
    <property type="project" value="UniProtKB-SubCell"/>
</dbReference>
<feature type="domain" description="Helicase ATP-binding" evidence="5">
    <location>
        <begin position="987"/>
        <end position="1130"/>
    </location>
</feature>
<dbReference type="PANTHER" id="PTHR10799">
    <property type="entry name" value="SNF2/RAD54 HELICASE FAMILY"/>
    <property type="match status" value="1"/>
</dbReference>
<reference evidence="9" key="2">
    <citation type="journal article" date="2017" name="Nat. Plants">
        <title>The Aegilops tauschii genome reveals multiple impacts of transposons.</title>
        <authorList>
            <person name="Zhao G."/>
            <person name="Zou C."/>
            <person name="Li K."/>
            <person name="Wang K."/>
            <person name="Li T."/>
            <person name="Gao L."/>
            <person name="Zhang X."/>
            <person name="Wang H."/>
            <person name="Yang Z."/>
            <person name="Liu X."/>
            <person name="Jiang W."/>
            <person name="Mao L."/>
            <person name="Kong X."/>
            <person name="Jiao Y."/>
            <person name="Jia J."/>
        </authorList>
    </citation>
    <scope>NUCLEOTIDE SEQUENCE [LARGE SCALE GENOMIC DNA]</scope>
    <source>
        <strain evidence="9">cv. AL8/78</strain>
    </source>
</reference>
<dbReference type="PROSITE" id="PS51192">
    <property type="entry name" value="HELICASE_ATP_BIND_1"/>
    <property type="match status" value="1"/>
</dbReference>
<feature type="compositionally biased region" description="Low complexity" evidence="4">
    <location>
        <begin position="107"/>
        <end position="118"/>
    </location>
</feature>
<comment type="subcellular location">
    <subcellularLocation>
        <location evidence="1">Nucleus</location>
    </subcellularLocation>
</comment>
<dbReference type="Pfam" id="PF00271">
    <property type="entry name" value="Helicase_C"/>
    <property type="match status" value="1"/>
</dbReference>
<dbReference type="SMART" id="SM00487">
    <property type="entry name" value="DEXDc"/>
    <property type="match status" value="1"/>
</dbReference>
<accession>A0A453RA89</accession>
<dbReference type="PROSITE" id="PS51204">
    <property type="entry name" value="HSA"/>
    <property type="match status" value="1"/>
</dbReference>
<dbReference type="SUPFAM" id="SSF52540">
    <property type="entry name" value="P-loop containing nucleoside triphosphate hydrolases"/>
    <property type="match status" value="2"/>
</dbReference>
<protein>
    <recommendedName>
        <fullName evidence="10">Chromatin structure-remodeling complex subunit snf21</fullName>
    </recommendedName>
</protein>
<reference evidence="8" key="4">
    <citation type="submission" date="2019-03" db="UniProtKB">
        <authorList>
            <consortium name="EnsemblPlants"/>
        </authorList>
    </citation>
    <scope>IDENTIFICATION</scope>
</reference>
<feature type="region of interest" description="Disordered" evidence="4">
    <location>
        <begin position="2323"/>
        <end position="2371"/>
    </location>
</feature>
<evidence type="ECO:0000313" key="8">
    <source>
        <dbReference type="EnsemblPlants" id="AET7Gv20516000.37"/>
    </source>
</evidence>
<dbReference type="InterPro" id="IPR038718">
    <property type="entry name" value="SNF2-like_sf"/>
</dbReference>
<feature type="compositionally biased region" description="Basic and acidic residues" evidence="4">
    <location>
        <begin position="187"/>
        <end position="196"/>
    </location>
</feature>
<dbReference type="InterPro" id="IPR000330">
    <property type="entry name" value="SNF2_N"/>
</dbReference>
<feature type="compositionally biased region" description="Basic and acidic residues" evidence="4">
    <location>
        <begin position="569"/>
        <end position="585"/>
    </location>
</feature>
<dbReference type="GO" id="GO:0042393">
    <property type="term" value="F:histone binding"/>
    <property type="evidence" value="ECO:0007669"/>
    <property type="project" value="InterPro"/>
</dbReference>
<dbReference type="CDD" id="cd18793">
    <property type="entry name" value="SF2_C_SNF"/>
    <property type="match status" value="1"/>
</dbReference>
<feature type="compositionally biased region" description="Basic and acidic residues" evidence="4">
    <location>
        <begin position="2362"/>
        <end position="2371"/>
    </location>
</feature>